<feature type="transmembrane region" description="Helical" evidence="1">
    <location>
        <begin position="146"/>
        <end position="165"/>
    </location>
</feature>
<feature type="transmembrane region" description="Helical" evidence="1">
    <location>
        <begin position="16"/>
        <end position="36"/>
    </location>
</feature>
<gene>
    <name evidence="2" type="ORF">ENV14_01780</name>
</gene>
<feature type="transmembrane region" description="Helical" evidence="1">
    <location>
        <begin position="206"/>
        <end position="224"/>
    </location>
</feature>
<evidence type="ECO:0000313" key="2">
    <source>
        <dbReference type="EMBL" id="HGI87117.1"/>
    </source>
</evidence>
<feature type="transmembrane region" description="Helical" evidence="1">
    <location>
        <begin position="119"/>
        <end position="140"/>
    </location>
</feature>
<name>A0A7C4BCC6_9CREN</name>
<keyword evidence="1" id="KW-1133">Transmembrane helix</keyword>
<dbReference type="EMBL" id="DTFF01000014">
    <property type="protein sequence ID" value="HGI87117.1"/>
    <property type="molecule type" value="Genomic_DNA"/>
</dbReference>
<organism evidence="2">
    <name type="scientific">Ignisphaera aggregans</name>
    <dbReference type="NCBI Taxonomy" id="334771"/>
    <lineage>
        <taxon>Archaea</taxon>
        <taxon>Thermoproteota</taxon>
        <taxon>Thermoprotei</taxon>
        <taxon>Desulfurococcales</taxon>
        <taxon>Desulfurococcaceae</taxon>
        <taxon>Ignisphaera</taxon>
    </lineage>
</organism>
<dbReference type="AlphaFoldDB" id="A0A7C4BCC6"/>
<keyword evidence="1" id="KW-0472">Membrane</keyword>
<feature type="transmembrane region" description="Helical" evidence="1">
    <location>
        <begin position="177"/>
        <end position="194"/>
    </location>
</feature>
<proteinExistence type="predicted"/>
<comment type="caution">
    <text evidence="2">The sequence shown here is derived from an EMBL/GenBank/DDBJ whole genome shotgun (WGS) entry which is preliminary data.</text>
</comment>
<evidence type="ECO:0000256" key="1">
    <source>
        <dbReference type="SAM" id="Phobius"/>
    </source>
</evidence>
<reference evidence="2" key="1">
    <citation type="journal article" date="2020" name="mSystems">
        <title>Genome- and Community-Level Interaction Insights into Carbon Utilization and Element Cycling Functions of Hydrothermarchaeota in Hydrothermal Sediment.</title>
        <authorList>
            <person name="Zhou Z."/>
            <person name="Liu Y."/>
            <person name="Xu W."/>
            <person name="Pan J."/>
            <person name="Luo Z.H."/>
            <person name="Li M."/>
        </authorList>
    </citation>
    <scope>NUCLEOTIDE SEQUENCE [LARGE SCALE GENOMIC DNA]</scope>
    <source>
        <strain evidence="2">SpSt-732</strain>
    </source>
</reference>
<accession>A0A7C4BCC6</accession>
<protein>
    <submittedName>
        <fullName evidence="2">Uncharacterized protein</fullName>
    </submittedName>
</protein>
<keyword evidence="1" id="KW-0812">Transmembrane</keyword>
<sequence length="235" mass="26655">MRKIKNVIKWYMKSGLFHPAVTILLVITTLGFYNVLETYRDAMKYTMVYTIFELTLFPLYVLSTGLHLARSPIIIIFEVNVFKDWRSVFLGKLVSFVLSWIPLVSITCLIAYATGEHQLIVPLITKFIVYTSLLAPAILLKSQKAALLYFITIYMLIPISAPIVLNGAIQAHGKIDAVLSLLFYFMSPIFIISYTDYTDIPAFKGYTLSVVISALIIVASMEMFRKLEYALESAH</sequence>
<feature type="transmembrane region" description="Helical" evidence="1">
    <location>
        <begin position="48"/>
        <end position="69"/>
    </location>
</feature>
<feature type="transmembrane region" description="Helical" evidence="1">
    <location>
        <begin position="89"/>
        <end position="112"/>
    </location>
</feature>